<dbReference type="GO" id="GO:0070041">
    <property type="term" value="F:rRNA (uridine-C5-)-methyltransferase activity"/>
    <property type="evidence" value="ECO:0007669"/>
    <property type="project" value="TreeGrafter"/>
</dbReference>
<evidence type="ECO:0000256" key="3">
    <source>
        <dbReference type="ARBA" id="ARBA00022691"/>
    </source>
</evidence>
<dbReference type="AlphaFoldDB" id="A0AAW5F546"/>
<feature type="binding site" evidence="4">
    <location>
        <position position="470"/>
    </location>
    <ligand>
        <name>S-adenosyl-L-methionine</name>
        <dbReference type="ChEBI" id="CHEBI:59789"/>
    </ligand>
</feature>
<evidence type="ECO:0000256" key="1">
    <source>
        <dbReference type="ARBA" id="ARBA00022603"/>
    </source>
</evidence>
<dbReference type="EC" id="2.1.1.190" evidence="7"/>
<dbReference type="InterPro" id="IPR029063">
    <property type="entry name" value="SAM-dependent_MTases_sf"/>
</dbReference>
<evidence type="ECO:0000313" key="8">
    <source>
        <dbReference type="Proteomes" id="UP001203136"/>
    </source>
</evidence>
<feature type="binding site" evidence="4">
    <location>
        <position position="441"/>
    </location>
    <ligand>
        <name>S-adenosyl-L-methionine</name>
        <dbReference type="ChEBI" id="CHEBI:59789"/>
    </ligand>
</feature>
<dbReference type="SUPFAM" id="SSF53335">
    <property type="entry name" value="S-adenosyl-L-methionine-dependent methyltransferases"/>
    <property type="match status" value="1"/>
</dbReference>
<dbReference type="Gene3D" id="3.40.50.150">
    <property type="entry name" value="Vaccinia Virus protein VP39"/>
    <property type="match status" value="1"/>
</dbReference>
<dbReference type="GO" id="GO:0070475">
    <property type="term" value="P:rRNA base methylation"/>
    <property type="evidence" value="ECO:0007669"/>
    <property type="project" value="TreeGrafter"/>
</dbReference>
<comment type="caution">
    <text evidence="7">The sequence shown here is derived from an EMBL/GenBank/DDBJ whole genome shotgun (WGS) entry which is preliminary data.</text>
</comment>
<dbReference type="NCBIfam" id="TIGR00479">
    <property type="entry name" value="rumA"/>
    <property type="match status" value="1"/>
</dbReference>
<name>A0AAW5F546_CLOSY</name>
<dbReference type="PROSITE" id="PS51687">
    <property type="entry name" value="SAM_MT_RNA_M5U"/>
    <property type="match status" value="1"/>
</dbReference>
<dbReference type="CDD" id="cd02440">
    <property type="entry name" value="AdoMet_MTases"/>
    <property type="match status" value="1"/>
</dbReference>
<feature type="region of interest" description="Disordered" evidence="6">
    <location>
        <begin position="1"/>
        <end position="233"/>
    </location>
</feature>
<dbReference type="Proteomes" id="UP001203136">
    <property type="component" value="Unassembled WGS sequence"/>
</dbReference>
<comment type="similarity">
    <text evidence="4">Belongs to the class I-like SAM-binding methyltransferase superfamily. RNA M5U methyltransferase family.</text>
</comment>
<organism evidence="7 8">
    <name type="scientific">Clostridium symbiosum</name>
    <name type="common">Bacteroides symbiosus</name>
    <dbReference type="NCBI Taxonomy" id="1512"/>
    <lineage>
        <taxon>Bacteria</taxon>
        <taxon>Bacillati</taxon>
        <taxon>Bacillota</taxon>
        <taxon>Clostridia</taxon>
        <taxon>Lachnospirales</taxon>
        <taxon>Lachnospiraceae</taxon>
        <taxon>Otoolea</taxon>
    </lineage>
</organism>
<feature type="compositionally biased region" description="Basic and acidic residues" evidence="6">
    <location>
        <begin position="120"/>
        <end position="131"/>
    </location>
</feature>
<feature type="binding site" evidence="4">
    <location>
        <position position="539"/>
    </location>
    <ligand>
        <name>S-adenosyl-L-methionine</name>
        <dbReference type="ChEBI" id="CHEBI:59789"/>
    </ligand>
</feature>
<keyword evidence="2 4" id="KW-0808">Transferase</keyword>
<dbReference type="InterPro" id="IPR010280">
    <property type="entry name" value="U5_MeTrfase_fam"/>
</dbReference>
<dbReference type="PROSITE" id="PS01230">
    <property type="entry name" value="TRMA_1"/>
    <property type="match status" value="1"/>
</dbReference>
<dbReference type="FunFam" id="3.40.50.150:FF:000009">
    <property type="entry name" value="23S rRNA (Uracil(1939)-C(5))-methyltransferase RlmD"/>
    <property type="match status" value="1"/>
</dbReference>
<feature type="active site" description="Nucleophile" evidence="4">
    <location>
        <position position="566"/>
    </location>
</feature>
<accession>A0AAW5F546</accession>
<dbReference type="PANTHER" id="PTHR11061">
    <property type="entry name" value="RNA M5U METHYLTRANSFERASE"/>
    <property type="match status" value="1"/>
</dbReference>
<dbReference type="PANTHER" id="PTHR11061:SF30">
    <property type="entry name" value="TRNA (URACIL(54)-C(5))-METHYLTRANSFERASE"/>
    <property type="match status" value="1"/>
</dbReference>
<feature type="compositionally biased region" description="Basic and acidic residues" evidence="6">
    <location>
        <begin position="152"/>
        <end position="167"/>
    </location>
</feature>
<dbReference type="FunFam" id="2.40.50.1070:FF:000003">
    <property type="entry name" value="23S rRNA (Uracil-5-)-methyltransferase RumA"/>
    <property type="match status" value="1"/>
</dbReference>
<evidence type="ECO:0000256" key="6">
    <source>
        <dbReference type="SAM" id="MobiDB-lite"/>
    </source>
</evidence>
<keyword evidence="1 4" id="KW-0489">Methyltransferase</keyword>
<dbReference type="EMBL" id="JAINVB010000001">
    <property type="protein sequence ID" value="MCK0086850.1"/>
    <property type="molecule type" value="Genomic_DNA"/>
</dbReference>
<proteinExistence type="inferred from homology"/>
<dbReference type="InterPro" id="IPR030390">
    <property type="entry name" value="MeTrfase_TrmA_AS"/>
</dbReference>
<reference evidence="7" key="1">
    <citation type="journal article" date="2022" name="Cell Host Microbe">
        <title>Colonization of the live biotherapeutic product VE303 and modulation of the microbiota and metabolites in healthy volunteers.</title>
        <authorList>
            <person name="Dsouza M."/>
            <person name="Menon R."/>
            <person name="Crossette E."/>
            <person name="Bhattarai S.K."/>
            <person name="Schneider J."/>
            <person name="Kim Y.G."/>
            <person name="Reddy S."/>
            <person name="Caballero S."/>
            <person name="Felix C."/>
            <person name="Cornacchione L."/>
            <person name="Hendrickson J."/>
            <person name="Watson A.R."/>
            <person name="Minot S.S."/>
            <person name="Greenfield N."/>
            <person name="Schopf L."/>
            <person name="Szabady R."/>
            <person name="Patarroyo J."/>
            <person name="Smith W."/>
            <person name="Harrison P."/>
            <person name="Kuijper E.J."/>
            <person name="Kelly C.P."/>
            <person name="Olle B."/>
            <person name="Bobilev D."/>
            <person name="Silber J.L."/>
            <person name="Bucci V."/>
            <person name="Roberts B."/>
            <person name="Faith J."/>
            <person name="Norman J.M."/>
        </authorList>
    </citation>
    <scope>NUCLEOTIDE SEQUENCE</scope>
    <source>
        <strain evidence="7">VE303-04</strain>
    </source>
</reference>
<evidence type="ECO:0000256" key="4">
    <source>
        <dbReference type="PROSITE-ProRule" id="PRU01024"/>
    </source>
</evidence>
<feature type="compositionally biased region" description="Basic and acidic residues" evidence="6">
    <location>
        <begin position="81"/>
        <end position="100"/>
    </location>
</feature>
<dbReference type="RefSeq" id="WP_024738434.1">
    <property type="nucleotide sequence ID" value="NZ_JAINVB010000001.1"/>
</dbReference>
<feature type="compositionally biased region" description="Basic and acidic residues" evidence="6">
    <location>
        <begin position="11"/>
        <end position="73"/>
    </location>
</feature>
<feature type="compositionally biased region" description="Basic and acidic residues" evidence="6">
    <location>
        <begin position="188"/>
        <end position="220"/>
    </location>
</feature>
<gene>
    <name evidence="7" type="primary">rlmD</name>
    <name evidence="7" type="ORF">K5I21_13405</name>
</gene>
<feature type="binding site" evidence="4">
    <location>
        <position position="491"/>
    </location>
    <ligand>
        <name>S-adenosyl-L-methionine</name>
        <dbReference type="ChEBI" id="CHEBI:59789"/>
    </ligand>
</feature>
<evidence type="ECO:0000256" key="5">
    <source>
        <dbReference type="PROSITE-ProRule" id="PRU10015"/>
    </source>
</evidence>
<keyword evidence="3 4" id="KW-0949">S-adenosyl-L-methionine</keyword>
<evidence type="ECO:0000256" key="2">
    <source>
        <dbReference type="ARBA" id="ARBA00022679"/>
    </source>
</evidence>
<sequence length="611" mass="67210">MEKSGNGFGKYEAEKRKSGVDERKSGAETRKSSVETRKSGAETRKSGVEKRKSGADERKSGAEMRKSSMEKRKSGVNTRKGRAEIGKSRVDKGNGADTRKSGVNMGKNGANTRKSGVDTGKNEVEMIKNRADAGNSGTDKRKSGTGIGSLGADKKRGADKWENGTDKRKGRAGSSKSGAGESDFSQKQVKEAFRGKNSKDFSGRDRFGNKRADGKNEESVKNTGNGSRKRNSPCPVYEQCGGCQLLHLPYKQQLAEKQKRMEELLKGICPVKPIIGMKEPLHYRNKVHAVFGHDRKGNPLSGVYKEGTHILVPVEKCLIEDEKADEIIGTIRGMLKSFKIRTFDEDTGYGFLRHVLVRRGFATGEIMVVLVTASPVFPSKNNFVKALREKHPEITTIVQNINNRSTSMVLGDKEHVLYGRGYIEDVLCGLRFRISSKSFYQVNSAQTELLYNKALQLAGLTGKEKVLDAYCGIGTIGLIASRKAGEVIGVELNPDAVRDAVQNAKMNDVKNIQFYCNDAGRFIVNMAEKGEKVDVILMDPPRSGSTKEFIDAVAKMGPERVVYVSCGPETLVRDLRWFMGNGYRAVEAWPVDMFGGTGHVETVVLLERKAQ</sequence>
<protein>
    <submittedName>
        <fullName evidence="7">23S rRNA (Uracil(1939)-C(5))-methyltransferase RlmD</fullName>
        <ecNumber evidence="7">2.1.1.190</ecNumber>
    </submittedName>
</protein>
<dbReference type="Pfam" id="PF05958">
    <property type="entry name" value="tRNA_U5-meth_tr"/>
    <property type="match status" value="1"/>
</dbReference>
<evidence type="ECO:0000313" key="7">
    <source>
        <dbReference type="EMBL" id="MCK0086850.1"/>
    </source>
</evidence>
<feature type="active site" evidence="5">
    <location>
        <position position="566"/>
    </location>
</feature>
<dbReference type="Gene3D" id="2.40.50.1070">
    <property type="match status" value="1"/>
</dbReference>